<dbReference type="PANTHER" id="PTHR28218">
    <property type="entry name" value="VPS4-ASSOCIATED PROTEIN 1"/>
    <property type="match status" value="1"/>
</dbReference>
<feature type="region of interest" description="Disordered" evidence="1">
    <location>
        <begin position="80"/>
        <end position="120"/>
    </location>
</feature>
<proteinExistence type="predicted"/>
<dbReference type="EMBL" id="VNKQ01000017">
    <property type="protein sequence ID" value="KAG0645932.1"/>
    <property type="molecule type" value="Genomic_DNA"/>
</dbReference>
<feature type="compositionally biased region" description="Basic and acidic residues" evidence="1">
    <location>
        <begin position="170"/>
        <end position="185"/>
    </location>
</feature>
<gene>
    <name evidence="2" type="ORF">D0Z07_7840</name>
</gene>
<evidence type="ECO:0000313" key="2">
    <source>
        <dbReference type="EMBL" id="KAG0645932.1"/>
    </source>
</evidence>
<sequence>MASFPNVYNHRKVADTASKACEVCYKPSASVLVTPENKDFFYICPAHLKDKGFCTPIIDEAAIAAKKKKEMEAEIERVKQEFEEKQKKKKEREKAKEKEKDREKDSEKDNDKTEGEKIKKTEDKVGSSYLVILRFTLTFEQKNSDDATAESEQEPRVFALKKTFYQQRIDKKRSAEIAKRNRERLQNPNLFPQVPKDRP</sequence>
<dbReference type="GO" id="GO:0005768">
    <property type="term" value="C:endosome"/>
    <property type="evidence" value="ECO:0007669"/>
    <property type="project" value="TreeGrafter"/>
</dbReference>
<dbReference type="GO" id="GO:0007034">
    <property type="term" value="P:vacuolar transport"/>
    <property type="evidence" value="ECO:0007669"/>
    <property type="project" value="TreeGrafter"/>
</dbReference>
<dbReference type="Proteomes" id="UP000785200">
    <property type="component" value="Unassembled WGS sequence"/>
</dbReference>
<accession>A0A9P6VCJ4</accession>
<keyword evidence="3" id="KW-1185">Reference proteome</keyword>
<dbReference type="OrthoDB" id="2158714at2759"/>
<evidence type="ECO:0000313" key="3">
    <source>
        <dbReference type="Proteomes" id="UP000785200"/>
    </source>
</evidence>
<evidence type="ECO:0000256" key="1">
    <source>
        <dbReference type="SAM" id="MobiDB-lite"/>
    </source>
</evidence>
<dbReference type="Pfam" id="PF08432">
    <property type="entry name" value="Vfa1"/>
    <property type="match status" value="1"/>
</dbReference>
<comment type="caution">
    <text evidence="2">The sequence shown here is derived from an EMBL/GenBank/DDBJ whole genome shotgun (WGS) entry which is preliminary data.</text>
</comment>
<organism evidence="2 3">
    <name type="scientific">Hyphodiscus hymeniophilus</name>
    <dbReference type="NCBI Taxonomy" id="353542"/>
    <lineage>
        <taxon>Eukaryota</taxon>
        <taxon>Fungi</taxon>
        <taxon>Dikarya</taxon>
        <taxon>Ascomycota</taxon>
        <taxon>Pezizomycotina</taxon>
        <taxon>Leotiomycetes</taxon>
        <taxon>Helotiales</taxon>
        <taxon>Hyphodiscaceae</taxon>
        <taxon>Hyphodiscus</taxon>
    </lineage>
</organism>
<dbReference type="AlphaFoldDB" id="A0A9P6VCJ4"/>
<protein>
    <submittedName>
        <fullName evidence="2">Non sense mediated decay</fullName>
    </submittedName>
</protein>
<feature type="region of interest" description="Disordered" evidence="1">
    <location>
        <begin position="170"/>
        <end position="199"/>
    </location>
</feature>
<dbReference type="InterPro" id="IPR013640">
    <property type="entry name" value="Vfa1"/>
</dbReference>
<reference evidence="2" key="1">
    <citation type="submission" date="2019-07" db="EMBL/GenBank/DDBJ databases">
        <title>Hyphodiscus hymeniophilus genome sequencing and assembly.</title>
        <authorList>
            <person name="Kramer G."/>
            <person name="Nodwell J."/>
        </authorList>
    </citation>
    <scope>NUCLEOTIDE SEQUENCE</scope>
    <source>
        <strain evidence="2">ATCC 34498</strain>
    </source>
</reference>
<dbReference type="PANTHER" id="PTHR28218:SF1">
    <property type="entry name" value="VPS4-ASSOCIATED PROTEIN 1"/>
    <property type="match status" value="1"/>
</dbReference>
<name>A0A9P6VCJ4_9HELO</name>